<protein>
    <recommendedName>
        <fullName evidence="2">DUF6533 domain-containing protein</fullName>
    </recommendedName>
</protein>
<feature type="transmembrane region" description="Helical" evidence="1">
    <location>
        <begin position="204"/>
        <end position="225"/>
    </location>
</feature>
<feature type="transmembrane region" description="Helical" evidence="1">
    <location>
        <begin position="89"/>
        <end position="110"/>
    </location>
</feature>
<feature type="transmembrane region" description="Helical" evidence="1">
    <location>
        <begin position="52"/>
        <end position="69"/>
    </location>
</feature>
<feature type="transmembrane region" description="Helical" evidence="1">
    <location>
        <begin position="12"/>
        <end position="31"/>
    </location>
</feature>
<dbReference type="EMBL" id="JARKIF010000010">
    <property type="protein sequence ID" value="KAJ7628500.1"/>
    <property type="molecule type" value="Genomic_DNA"/>
</dbReference>
<keyword evidence="1" id="KW-0472">Membrane</keyword>
<dbReference type="Proteomes" id="UP001221142">
    <property type="component" value="Unassembled WGS sequence"/>
</dbReference>
<proteinExistence type="predicted"/>
<dbReference type="InterPro" id="IPR045340">
    <property type="entry name" value="DUF6533"/>
</dbReference>
<keyword evidence="1" id="KW-1133">Transmembrane helix</keyword>
<evidence type="ECO:0000259" key="2">
    <source>
        <dbReference type="Pfam" id="PF20151"/>
    </source>
</evidence>
<keyword evidence="4" id="KW-1185">Reference proteome</keyword>
<name>A0AAD7BR16_9AGAR</name>
<dbReference type="Pfam" id="PF20151">
    <property type="entry name" value="DUF6533"/>
    <property type="match status" value="1"/>
</dbReference>
<feature type="transmembrane region" description="Helical" evidence="1">
    <location>
        <begin position="162"/>
        <end position="183"/>
    </location>
</feature>
<evidence type="ECO:0000313" key="4">
    <source>
        <dbReference type="Proteomes" id="UP001221142"/>
    </source>
</evidence>
<accession>A0AAD7BR16</accession>
<evidence type="ECO:0000313" key="3">
    <source>
        <dbReference type="EMBL" id="KAJ7628500.1"/>
    </source>
</evidence>
<feature type="domain" description="DUF6533" evidence="2">
    <location>
        <begin position="17"/>
        <end position="62"/>
    </location>
</feature>
<gene>
    <name evidence="3" type="ORF">FB45DRAFT_918423</name>
</gene>
<keyword evidence="1" id="KW-0812">Transmembrane</keyword>
<dbReference type="AlphaFoldDB" id="A0AAD7BR16"/>
<comment type="caution">
    <text evidence="3">The sequence shown here is derived from an EMBL/GenBank/DDBJ whole genome shotgun (WGS) entry which is preliminary data.</text>
</comment>
<evidence type="ECO:0000256" key="1">
    <source>
        <dbReference type="SAM" id="Phobius"/>
    </source>
</evidence>
<feature type="transmembrane region" description="Helical" evidence="1">
    <location>
        <begin position="117"/>
        <end position="136"/>
    </location>
</feature>
<reference evidence="3" key="1">
    <citation type="submission" date="2023-03" db="EMBL/GenBank/DDBJ databases">
        <title>Massive genome expansion in bonnet fungi (Mycena s.s.) driven by repeated elements and novel gene families across ecological guilds.</title>
        <authorList>
            <consortium name="Lawrence Berkeley National Laboratory"/>
            <person name="Harder C.B."/>
            <person name="Miyauchi S."/>
            <person name="Viragh M."/>
            <person name="Kuo A."/>
            <person name="Thoen E."/>
            <person name="Andreopoulos B."/>
            <person name="Lu D."/>
            <person name="Skrede I."/>
            <person name="Drula E."/>
            <person name="Henrissat B."/>
            <person name="Morin E."/>
            <person name="Kohler A."/>
            <person name="Barry K."/>
            <person name="LaButti K."/>
            <person name="Morin E."/>
            <person name="Salamov A."/>
            <person name="Lipzen A."/>
            <person name="Mereny Z."/>
            <person name="Hegedus B."/>
            <person name="Baldrian P."/>
            <person name="Stursova M."/>
            <person name="Weitz H."/>
            <person name="Taylor A."/>
            <person name="Grigoriev I.V."/>
            <person name="Nagy L.G."/>
            <person name="Martin F."/>
            <person name="Kauserud H."/>
        </authorList>
    </citation>
    <scope>NUCLEOTIDE SEQUENCE</scope>
    <source>
        <strain evidence="3">9284</strain>
    </source>
</reference>
<sequence length="280" mass="31933">MDVLSLTDLYDLQLVVYIQVAFSALLIYDTLLNINQELEHIWASRWSIIKCLYLWTRYSTFLDTAFLIAKHFDLALAPSCSRITNFDTIFAGLGIGFAEGILMVRTYALYNRSRKLLFFFIFMWTCIIGVNVWPVVKWSDHPDDTSIPPPLPACNPESSNDIILVSYGTLLFSETIIVLLTLWKGFYTFRNGLYVRQSQLITTFYRDGLFWYLAMQAVFIVNVVFQTTARPSIKSIADTPMRILHSVLACRLVVHVRCVAAKDQEQTFGSLGGTYPSTAI</sequence>
<organism evidence="3 4">
    <name type="scientific">Roridomyces roridus</name>
    <dbReference type="NCBI Taxonomy" id="1738132"/>
    <lineage>
        <taxon>Eukaryota</taxon>
        <taxon>Fungi</taxon>
        <taxon>Dikarya</taxon>
        <taxon>Basidiomycota</taxon>
        <taxon>Agaricomycotina</taxon>
        <taxon>Agaricomycetes</taxon>
        <taxon>Agaricomycetidae</taxon>
        <taxon>Agaricales</taxon>
        <taxon>Marasmiineae</taxon>
        <taxon>Mycenaceae</taxon>
        <taxon>Roridomyces</taxon>
    </lineage>
</organism>